<reference evidence="2" key="1">
    <citation type="submission" date="2020-02" db="EMBL/GenBank/DDBJ databases">
        <authorList>
            <person name="Meier V. D."/>
        </authorList>
    </citation>
    <scope>NUCLEOTIDE SEQUENCE</scope>
    <source>
        <strain evidence="2">AVDCRST_MAG66</strain>
    </source>
</reference>
<feature type="region of interest" description="Disordered" evidence="1">
    <location>
        <begin position="1"/>
        <end position="38"/>
    </location>
</feature>
<accession>A0A6J4PCP9</accession>
<feature type="compositionally biased region" description="Low complexity" evidence="1">
    <location>
        <begin position="1"/>
        <end position="19"/>
    </location>
</feature>
<dbReference type="EMBL" id="CADCUS010000307">
    <property type="protein sequence ID" value="CAA9412196.1"/>
    <property type="molecule type" value="Genomic_DNA"/>
</dbReference>
<evidence type="ECO:0000313" key="2">
    <source>
        <dbReference type="EMBL" id="CAA9412196.1"/>
    </source>
</evidence>
<protein>
    <submittedName>
        <fullName evidence="2">Uncharacterized protein</fullName>
    </submittedName>
</protein>
<organism evidence="2">
    <name type="scientific">uncultured Pseudonocardia sp</name>
    <dbReference type="NCBI Taxonomy" id="211455"/>
    <lineage>
        <taxon>Bacteria</taxon>
        <taxon>Bacillati</taxon>
        <taxon>Actinomycetota</taxon>
        <taxon>Actinomycetes</taxon>
        <taxon>Pseudonocardiales</taxon>
        <taxon>Pseudonocardiaceae</taxon>
        <taxon>Pseudonocardia</taxon>
        <taxon>environmental samples</taxon>
    </lineage>
</organism>
<evidence type="ECO:0000256" key="1">
    <source>
        <dbReference type="SAM" id="MobiDB-lite"/>
    </source>
</evidence>
<name>A0A6J4PCP9_9PSEU</name>
<dbReference type="AlphaFoldDB" id="A0A6J4PCP9"/>
<sequence>MPHRPGAAPAARAQHAVAGTTCRNRAPGASGVAARNDP</sequence>
<gene>
    <name evidence="2" type="ORF">AVDCRST_MAG66-2110</name>
</gene>
<proteinExistence type="predicted"/>